<keyword evidence="5" id="KW-0680">Restriction system</keyword>
<evidence type="ECO:0000256" key="6">
    <source>
        <dbReference type="ARBA" id="ARBA00047942"/>
    </source>
</evidence>
<sequence>MYLNVSNPKNETVFGGEVSTIFRIAKMNMILAGDGHSNIARQDSYEKKQTNKLDVVITNIPFGNKMKTDYLSQYGYNGKSAEICGVLHCLDALNNQNENARAGIIVPEGILFNGNKAYTQLRRDLVEKYSLENVVSLPKRTFVDVG</sequence>
<keyword evidence="9" id="KW-1185">Reference proteome</keyword>
<dbReference type="Gene3D" id="3.40.50.150">
    <property type="entry name" value="Vaccinia Virus protein VP39"/>
    <property type="match status" value="1"/>
</dbReference>
<comment type="catalytic activity">
    <reaction evidence="6">
        <text>a 2'-deoxyadenosine in DNA + S-adenosyl-L-methionine = an N(6)-methyl-2'-deoxyadenosine in DNA + S-adenosyl-L-homocysteine + H(+)</text>
        <dbReference type="Rhea" id="RHEA:15197"/>
        <dbReference type="Rhea" id="RHEA-COMP:12418"/>
        <dbReference type="Rhea" id="RHEA-COMP:12419"/>
        <dbReference type="ChEBI" id="CHEBI:15378"/>
        <dbReference type="ChEBI" id="CHEBI:57856"/>
        <dbReference type="ChEBI" id="CHEBI:59789"/>
        <dbReference type="ChEBI" id="CHEBI:90615"/>
        <dbReference type="ChEBI" id="CHEBI:90616"/>
        <dbReference type="EC" id="2.1.1.72"/>
    </reaction>
</comment>
<evidence type="ECO:0000313" key="8">
    <source>
        <dbReference type="EMBL" id="ETN99009.1"/>
    </source>
</evidence>
<evidence type="ECO:0000259" key="7">
    <source>
        <dbReference type="Pfam" id="PF02384"/>
    </source>
</evidence>
<dbReference type="PANTHER" id="PTHR42933">
    <property type="entry name" value="SLR6095 PROTEIN"/>
    <property type="match status" value="1"/>
</dbReference>
<comment type="caution">
    <text evidence="8">The sequence shown here is derived from an EMBL/GenBank/DDBJ whole genome shotgun (WGS) entry which is preliminary data.</text>
</comment>
<dbReference type="GO" id="GO:0009307">
    <property type="term" value="P:DNA restriction-modification system"/>
    <property type="evidence" value="ECO:0007669"/>
    <property type="project" value="UniProtKB-KW"/>
</dbReference>
<feature type="non-terminal residue" evidence="8">
    <location>
        <position position="146"/>
    </location>
</feature>
<dbReference type="GO" id="GO:0032259">
    <property type="term" value="P:methylation"/>
    <property type="evidence" value="ECO:0007669"/>
    <property type="project" value="UniProtKB-KW"/>
</dbReference>
<gene>
    <name evidence="8" type="ORF">RFI_38478</name>
</gene>
<organism evidence="8 9">
    <name type="scientific">Reticulomyxa filosa</name>
    <dbReference type="NCBI Taxonomy" id="46433"/>
    <lineage>
        <taxon>Eukaryota</taxon>
        <taxon>Sar</taxon>
        <taxon>Rhizaria</taxon>
        <taxon>Retaria</taxon>
        <taxon>Foraminifera</taxon>
        <taxon>Monothalamids</taxon>
        <taxon>Reticulomyxidae</taxon>
        <taxon>Reticulomyxa</taxon>
    </lineage>
</organism>
<dbReference type="InterPro" id="IPR051537">
    <property type="entry name" value="DNA_Adenine_Mtase"/>
</dbReference>
<dbReference type="EC" id="2.1.1.72" evidence="1"/>
<dbReference type="InterPro" id="IPR003356">
    <property type="entry name" value="DNA_methylase_A-5"/>
</dbReference>
<evidence type="ECO:0000256" key="3">
    <source>
        <dbReference type="ARBA" id="ARBA00022679"/>
    </source>
</evidence>
<dbReference type="EMBL" id="ASPP01045174">
    <property type="protein sequence ID" value="ETN99009.1"/>
    <property type="molecule type" value="Genomic_DNA"/>
</dbReference>
<dbReference type="PANTHER" id="PTHR42933:SF3">
    <property type="entry name" value="TYPE I RESTRICTION ENZYME MJAVIII METHYLASE SUBUNIT"/>
    <property type="match status" value="1"/>
</dbReference>
<dbReference type="GO" id="GO:0009007">
    <property type="term" value="F:site-specific DNA-methyltransferase (adenine-specific) activity"/>
    <property type="evidence" value="ECO:0007669"/>
    <property type="project" value="UniProtKB-EC"/>
</dbReference>
<feature type="domain" description="DNA methylase adenine-specific" evidence="7">
    <location>
        <begin position="7"/>
        <end position="144"/>
    </location>
</feature>
<reference evidence="8 9" key="1">
    <citation type="journal article" date="2013" name="Curr. Biol.">
        <title>The Genome of the Foraminiferan Reticulomyxa filosa.</title>
        <authorList>
            <person name="Glockner G."/>
            <person name="Hulsmann N."/>
            <person name="Schleicher M."/>
            <person name="Noegel A.A."/>
            <person name="Eichinger L."/>
            <person name="Gallinger C."/>
            <person name="Pawlowski J."/>
            <person name="Sierra R."/>
            <person name="Euteneuer U."/>
            <person name="Pillet L."/>
            <person name="Moustafa A."/>
            <person name="Platzer M."/>
            <person name="Groth M."/>
            <person name="Szafranski K."/>
            <person name="Schliwa M."/>
        </authorList>
    </citation>
    <scope>NUCLEOTIDE SEQUENCE [LARGE SCALE GENOMIC DNA]</scope>
</reference>
<dbReference type="OrthoDB" id="2417495at2759"/>
<keyword evidence="2" id="KW-0489">Methyltransferase</keyword>
<accession>X6LE47</accession>
<protein>
    <recommendedName>
        <fullName evidence="1">site-specific DNA-methyltransferase (adenine-specific)</fullName>
        <ecNumber evidence="1">2.1.1.72</ecNumber>
    </recommendedName>
</protein>
<dbReference type="GO" id="GO:0008170">
    <property type="term" value="F:N-methyltransferase activity"/>
    <property type="evidence" value="ECO:0007669"/>
    <property type="project" value="InterPro"/>
</dbReference>
<keyword evidence="3" id="KW-0808">Transferase</keyword>
<dbReference type="Proteomes" id="UP000023152">
    <property type="component" value="Unassembled WGS sequence"/>
</dbReference>
<proteinExistence type="predicted"/>
<evidence type="ECO:0000256" key="2">
    <source>
        <dbReference type="ARBA" id="ARBA00022603"/>
    </source>
</evidence>
<dbReference type="GO" id="GO:0003677">
    <property type="term" value="F:DNA binding"/>
    <property type="evidence" value="ECO:0007669"/>
    <property type="project" value="InterPro"/>
</dbReference>
<name>X6LE47_RETFI</name>
<dbReference type="Pfam" id="PF02384">
    <property type="entry name" value="N6_Mtase"/>
    <property type="match status" value="1"/>
</dbReference>
<dbReference type="SUPFAM" id="SSF53335">
    <property type="entry name" value="S-adenosyl-L-methionine-dependent methyltransferases"/>
    <property type="match status" value="1"/>
</dbReference>
<evidence type="ECO:0000256" key="1">
    <source>
        <dbReference type="ARBA" id="ARBA00011900"/>
    </source>
</evidence>
<dbReference type="InterPro" id="IPR029063">
    <property type="entry name" value="SAM-dependent_MTases_sf"/>
</dbReference>
<evidence type="ECO:0000256" key="4">
    <source>
        <dbReference type="ARBA" id="ARBA00022691"/>
    </source>
</evidence>
<keyword evidence="4" id="KW-0949">S-adenosyl-L-methionine</keyword>
<evidence type="ECO:0000256" key="5">
    <source>
        <dbReference type="ARBA" id="ARBA00022747"/>
    </source>
</evidence>
<dbReference type="AlphaFoldDB" id="X6LE47"/>
<evidence type="ECO:0000313" key="9">
    <source>
        <dbReference type="Proteomes" id="UP000023152"/>
    </source>
</evidence>